<sequence>MVVLTLLLNIPPSGTFFSCSSYLYRAGKDRHRLFSGWYTLEVGGKEQRVYCNMDILGGGWMLVLRSSGQIPTPWNRTNVMSLYESQFHQADDFSILKKADSIIRNNNVNGIE</sequence>
<reference evidence="3" key="1">
    <citation type="submission" date="2025-08" db="UniProtKB">
        <authorList>
            <consortium name="RefSeq"/>
        </authorList>
    </citation>
    <scope>IDENTIFICATION</scope>
    <source>
        <tissue evidence="3">Muscle</tissue>
    </source>
</reference>
<name>A0ABM1RUT0_LIMPO</name>
<protein>
    <submittedName>
        <fullName evidence="3">Uncharacterized protein LOC106475276</fullName>
    </submittedName>
</protein>
<feature type="chain" id="PRO_5045116657" evidence="1">
    <location>
        <begin position="16"/>
        <end position="112"/>
    </location>
</feature>
<dbReference type="InterPro" id="IPR036056">
    <property type="entry name" value="Fibrinogen-like_C"/>
</dbReference>
<dbReference type="Proteomes" id="UP000694941">
    <property type="component" value="Unplaced"/>
</dbReference>
<evidence type="ECO:0000313" key="2">
    <source>
        <dbReference type="Proteomes" id="UP000694941"/>
    </source>
</evidence>
<dbReference type="SUPFAM" id="SSF56496">
    <property type="entry name" value="Fibrinogen C-terminal domain-like"/>
    <property type="match status" value="1"/>
</dbReference>
<dbReference type="Gene3D" id="3.90.215.10">
    <property type="entry name" value="Gamma Fibrinogen, chain A, domain 1"/>
    <property type="match status" value="1"/>
</dbReference>
<dbReference type="InterPro" id="IPR014716">
    <property type="entry name" value="Fibrinogen_a/b/g_C_1"/>
</dbReference>
<keyword evidence="1" id="KW-0732">Signal</keyword>
<keyword evidence="2" id="KW-1185">Reference proteome</keyword>
<evidence type="ECO:0000313" key="3">
    <source>
        <dbReference type="RefSeq" id="XP_022235135.1"/>
    </source>
</evidence>
<dbReference type="RefSeq" id="XP_022235135.1">
    <property type="nucleotide sequence ID" value="XM_022379427.1"/>
</dbReference>
<organism evidence="2 3">
    <name type="scientific">Limulus polyphemus</name>
    <name type="common">Atlantic horseshoe crab</name>
    <dbReference type="NCBI Taxonomy" id="6850"/>
    <lineage>
        <taxon>Eukaryota</taxon>
        <taxon>Metazoa</taxon>
        <taxon>Ecdysozoa</taxon>
        <taxon>Arthropoda</taxon>
        <taxon>Chelicerata</taxon>
        <taxon>Merostomata</taxon>
        <taxon>Xiphosura</taxon>
        <taxon>Limulidae</taxon>
        <taxon>Limulus</taxon>
    </lineage>
</organism>
<feature type="non-terminal residue" evidence="3">
    <location>
        <position position="112"/>
    </location>
</feature>
<gene>
    <name evidence="3" type="primary">LOC106475276</name>
</gene>
<evidence type="ECO:0000256" key="1">
    <source>
        <dbReference type="SAM" id="SignalP"/>
    </source>
</evidence>
<dbReference type="GeneID" id="106475276"/>
<dbReference type="NCBIfam" id="NF040941">
    <property type="entry name" value="GGGWT_bact"/>
    <property type="match status" value="1"/>
</dbReference>
<proteinExistence type="predicted"/>
<feature type="signal peptide" evidence="1">
    <location>
        <begin position="1"/>
        <end position="15"/>
    </location>
</feature>
<accession>A0ABM1RUT0</accession>